<dbReference type="SUPFAM" id="SSF52833">
    <property type="entry name" value="Thioredoxin-like"/>
    <property type="match status" value="1"/>
</dbReference>
<feature type="domain" description="GST N-terminal" evidence="1">
    <location>
        <begin position="1"/>
        <end position="82"/>
    </location>
</feature>
<dbReference type="Proteomes" id="UP001302257">
    <property type="component" value="Chromosome"/>
</dbReference>
<dbReference type="InterPro" id="IPR036282">
    <property type="entry name" value="Glutathione-S-Trfase_C_sf"/>
</dbReference>
<sequence length="235" mass="25939">MTVHIWGRLSSLNVRKVVWAAQETGVAFTRSDAGMAFGVVKTPEYLAMNPNALVPTLQDGDFTLWESNAIVRYLCAKYGAPTLGTSVSSLPPEGASPGLGRPGTAAGNNHLYPRDLAQRFDAERWMDWQQTTLNRESGGAFVQWFRTPADKRDPAVIARSTAATEPAMAQLNDHLATRTWMCGEHFSMADIPVACDVHRWFALPQPRPAWPHLERWFAAILARPATRGVLDLPLS</sequence>
<dbReference type="EMBL" id="CP132507">
    <property type="protein sequence ID" value="WNO04933.1"/>
    <property type="molecule type" value="Genomic_DNA"/>
</dbReference>
<dbReference type="Gene3D" id="3.40.30.10">
    <property type="entry name" value="Glutaredoxin"/>
    <property type="match status" value="1"/>
</dbReference>
<dbReference type="InterPro" id="IPR010987">
    <property type="entry name" value="Glutathione-S-Trfase_C-like"/>
</dbReference>
<protein>
    <submittedName>
        <fullName evidence="3">Glutathione S-transferase</fullName>
    </submittedName>
</protein>
<evidence type="ECO:0000259" key="2">
    <source>
        <dbReference type="PROSITE" id="PS50405"/>
    </source>
</evidence>
<evidence type="ECO:0000313" key="3">
    <source>
        <dbReference type="EMBL" id="WNO04933.1"/>
    </source>
</evidence>
<feature type="domain" description="GST C-terminal" evidence="2">
    <location>
        <begin position="115"/>
        <end position="235"/>
    </location>
</feature>
<dbReference type="Pfam" id="PF13410">
    <property type="entry name" value="GST_C_2"/>
    <property type="match status" value="1"/>
</dbReference>
<dbReference type="PANTHER" id="PTHR44051">
    <property type="entry name" value="GLUTATHIONE S-TRANSFERASE-RELATED"/>
    <property type="match status" value="1"/>
</dbReference>
<gene>
    <name evidence="3" type="ORF">RAN89_00440</name>
</gene>
<organism evidence="3 4">
    <name type="scientific">Rhodoferax mekongensis</name>
    <dbReference type="NCBI Taxonomy" id="3068341"/>
    <lineage>
        <taxon>Bacteria</taxon>
        <taxon>Pseudomonadati</taxon>
        <taxon>Pseudomonadota</taxon>
        <taxon>Betaproteobacteria</taxon>
        <taxon>Burkholderiales</taxon>
        <taxon>Comamonadaceae</taxon>
        <taxon>Rhodoferax</taxon>
    </lineage>
</organism>
<dbReference type="PROSITE" id="PS50404">
    <property type="entry name" value="GST_NTER"/>
    <property type="match status" value="1"/>
</dbReference>
<dbReference type="RefSeq" id="WP_313867748.1">
    <property type="nucleotide sequence ID" value="NZ_CP132507.1"/>
</dbReference>
<proteinExistence type="predicted"/>
<dbReference type="PANTHER" id="PTHR44051:SF19">
    <property type="entry name" value="DISULFIDE-BOND OXIDOREDUCTASE YFCG"/>
    <property type="match status" value="1"/>
</dbReference>
<dbReference type="PROSITE" id="PS50405">
    <property type="entry name" value="GST_CTER"/>
    <property type="match status" value="1"/>
</dbReference>
<dbReference type="Pfam" id="PF02798">
    <property type="entry name" value="GST_N"/>
    <property type="match status" value="1"/>
</dbReference>
<name>A0ABZ0AZ44_9BURK</name>
<keyword evidence="4" id="KW-1185">Reference proteome</keyword>
<dbReference type="InterPro" id="IPR036249">
    <property type="entry name" value="Thioredoxin-like_sf"/>
</dbReference>
<accession>A0ABZ0AZ44</accession>
<dbReference type="InterPro" id="IPR004045">
    <property type="entry name" value="Glutathione_S-Trfase_N"/>
</dbReference>
<dbReference type="SUPFAM" id="SSF47616">
    <property type="entry name" value="GST C-terminal domain-like"/>
    <property type="match status" value="1"/>
</dbReference>
<dbReference type="Gene3D" id="1.20.1050.10">
    <property type="match status" value="1"/>
</dbReference>
<evidence type="ECO:0000259" key="1">
    <source>
        <dbReference type="PROSITE" id="PS50404"/>
    </source>
</evidence>
<dbReference type="CDD" id="cd03047">
    <property type="entry name" value="GST_N_2"/>
    <property type="match status" value="1"/>
</dbReference>
<evidence type="ECO:0000313" key="4">
    <source>
        <dbReference type="Proteomes" id="UP001302257"/>
    </source>
</evidence>
<reference evidence="3 4" key="1">
    <citation type="submission" date="2023-08" db="EMBL/GenBank/DDBJ databases">
        <title>Rhodoferax potami sp. nov. and Rhodoferax mekongensis sp. nov., isolated from the Mekong River in Thailand.</title>
        <authorList>
            <person name="Kitikhun S."/>
            <person name="Charoenyingcharoen P."/>
            <person name="Siriarchawattana P."/>
            <person name="Likhitrattanapisal S."/>
            <person name="Nilsakha T."/>
            <person name="Chanpet A."/>
            <person name="Rattanawaree P."/>
            <person name="Ingsriswang S."/>
        </authorList>
    </citation>
    <scope>NUCLEOTIDE SEQUENCE [LARGE SCALE GENOMIC DNA]</scope>
    <source>
        <strain evidence="3 4">TBRC 17307</strain>
    </source>
</reference>